<organism evidence="1 2">
    <name type="scientific">Bifidobacterium aerophilum</name>
    <dbReference type="NCBI Taxonomy" id="1798155"/>
    <lineage>
        <taxon>Bacteria</taxon>
        <taxon>Bacillati</taxon>
        <taxon>Actinomycetota</taxon>
        <taxon>Actinomycetes</taxon>
        <taxon>Bifidobacteriales</taxon>
        <taxon>Bifidobacteriaceae</taxon>
        <taxon>Bifidobacterium</taxon>
    </lineage>
</organism>
<dbReference type="Proteomes" id="UP000469194">
    <property type="component" value="Unassembled WGS sequence"/>
</dbReference>
<comment type="caution">
    <text evidence="1">The sequence shown here is derived from an EMBL/GenBank/DDBJ whole genome shotgun (WGS) entry which is preliminary data.</text>
</comment>
<keyword evidence="2" id="KW-1185">Reference proteome</keyword>
<dbReference type="RefSeq" id="WP_163232593.1">
    <property type="nucleotide sequence ID" value="NZ_WHZW01000024.1"/>
</dbReference>
<dbReference type="EMBL" id="WHZW01000024">
    <property type="protein sequence ID" value="NEG90382.1"/>
    <property type="molecule type" value="Genomic_DNA"/>
</dbReference>
<gene>
    <name evidence="1" type="ORF">GFD25_10390</name>
</gene>
<accession>A0A6N9Z6Y2</accession>
<name>A0A6N9Z6Y2_9BIFI</name>
<evidence type="ECO:0000313" key="1">
    <source>
        <dbReference type="EMBL" id="NEG90382.1"/>
    </source>
</evidence>
<protein>
    <submittedName>
        <fullName evidence="1">Uncharacterized protein</fullName>
    </submittedName>
</protein>
<proteinExistence type="predicted"/>
<evidence type="ECO:0000313" key="2">
    <source>
        <dbReference type="Proteomes" id="UP000469194"/>
    </source>
</evidence>
<dbReference type="AlphaFoldDB" id="A0A6N9Z6Y2"/>
<reference evidence="1 2" key="1">
    <citation type="submission" date="2019-10" db="EMBL/GenBank/DDBJ databases">
        <title>Bifidobacterium from non-human primates.</title>
        <authorList>
            <person name="Modesto M."/>
        </authorList>
    </citation>
    <scope>NUCLEOTIDE SEQUENCE [LARGE SCALE GENOMIC DNA]</scope>
    <source>
        <strain evidence="1 2">TRE17</strain>
    </source>
</reference>
<sequence>MSDDDYARFMLEEFKGLAARIDVMRHGLIAEAKAFGTAGSGPSGRIHDAVQRASRRCDRIMDDLSVSGELVAACIREYEDDADRRARAARGR</sequence>